<dbReference type="Pfam" id="PF01380">
    <property type="entry name" value="SIS"/>
    <property type="match status" value="1"/>
</dbReference>
<dbReference type="PANTHER" id="PTHR30514">
    <property type="entry name" value="GLUCOKINASE"/>
    <property type="match status" value="1"/>
</dbReference>
<dbReference type="EMBL" id="FUZT01000010">
    <property type="protein sequence ID" value="SKC83651.1"/>
    <property type="molecule type" value="Genomic_DNA"/>
</dbReference>
<dbReference type="Pfam" id="PF01418">
    <property type="entry name" value="HTH_6"/>
    <property type="match status" value="1"/>
</dbReference>
<dbReference type="InterPro" id="IPR047640">
    <property type="entry name" value="RpiR-like"/>
</dbReference>
<keyword evidence="2" id="KW-0238">DNA-binding</keyword>
<dbReference type="AlphaFoldDB" id="A0A1T5M5Z1"/>
<dbReference type="PROSITE" id="PS51464">
    <property type="entry name" value="SIS"/>
    <property type="match status" value="1"/>
</dbReference>
<organism evidence="6 7">
    <name type="scientific">Maledivibacter halophilus</name>
    <dbReference type="NCBI Taxonomy" id="36842"/>
    <lineage>
        <taxon>Bacteria</taxon>
        <taxon>Bacillati</taxon>
        <taxon>Bacillota</taxon>
        <taxon>Clostridia</taxon>
        <taxon>Peptostreptococcales</taxon>
        <taxon>Caminicellaceae</taxon>
        <taxon>Maledivibacter</taxon>
    </lineage>
</organism>
<gene>
    <name evidence="6" type="ORF">SAMN02194393_03962</name>
</gene>
<dbReference type="OrthoDB" id="63027at2"/>
<keyword evidence="7" id="KW-1185">Reference proteome</keyword>
<dbReference type="PROSITE" id="PS51071">
    <property type="entry name" value="HTH_RPIR"/>
    <property type="match status" value="1"/>
</dbReference>
<proteinExistence type="predicted"/>
<feature type="domain" description="HTH rpiR-type" evidence="4">
    <location>
        <begin position="4"/>
        <end position="80"/>
    </location>
</feature>
<protein>
    <submittedName>
        <fullName evidence="6">Transcriptional regulator, RpiR family</fullName>
    </submittedName>
</protein>
<dbReference type="GO" id="GO:0003700">
    <property type="term" value="F:DNA-binding transcription factor activity"/>
    <property type="evidence" value="ECO:0007669"/>
    <property type="project" value="InterPro"/>
</dbReference>
<dbReference type="SUPFAM" id="SSF53697">
    <property type="entry name" value="SIS domain"/>
    <property type="match status" value="1"/>
</dbReference>
<dbReference type="SUPFAM" id="SSF46689">
    <property type="entry name" value="Homeodomain-like"/>
    <property type="match status" value="1"/>
</dbReference>
<dbReference type="InterPro" id="IPR000281">
    <property type="entry name" value="HTH_RpiR"/>
</dbReference>
<name>A0A1T5M5Z1_9FIRM</name>
<feature type="domain" description="SIS" evidence="5">
    <location>
        <begin position="126"/>
        <end position="261"/>
    </location>
</feature>
<dbReference type="Gene3D" id="3.40.50.10490">
    <property type="entry name" value="Glucose-6-phosphate isomerase like protein, domain 1"/>
    <property type="match status" value="1"/>
</dbReference>
<keyword evidence="1" id="KW-0805">Transcription regulation</keyword>
<dbReference type="STRING" id="36842.SAMN02194393_03962"/>
<dbReference type="RefSeq" id="WP_079494018.1">
    <property type="nucleotide sequence ID" value="NZ_FUZT01000010.1"/>
</dbReference>
<evidence type="ECO:0000313" key="7">
    <source>
        <dbReference type="Proteomes" id="UP000190285"/>
    </source>
</evidence>
<dbReference type="CDD" id="cd05013">
    <property type="entry name" value="SIS_RpiR"/>
    <property type="match status" value="1"/>
</dbReference>
<dbReference type="Gene3D" id="1.10.10.10">
    <property type="entry name" value="Winged helix-like DNA-binding domain superfamily/Winged helix DNA-binding domain"/>
    <property type="match status" value="1"/>
</dbReference>
<keyword evidence="3" id="KW-0804">Transcription</keyword>
<accession>A0A1T5M5Z1</accession>
<dbReference type="InterPro" id="IPR035472">
    <property type="entry name" value="RpiR-like_SIS"/>
</dbReference>
<evidence type="ECO:0000259" key="5">
    <source>
        <dbReference type="PROSITE" id="PS51464"/>
    </source>
</evidence>
<evidence type="ECO:0000259" key="4">
    <source>
        <dbReference type="PROSITE" id="PS51071"/>
    </source>
</evidence>
<dbReference type="GO" id="GO:1901135">
    <property type="term" value="P:carbohydrate derivative metabolic process"/>
    <property type="evidence" value="ECO:0007669"/>
    <property type="project" value="InterPro"/>
</dbReference>
<dbReference type="PANTHER" id="PTHR30514:SF18">
    <property type="entry name" value="RPIR-FAMILY TRANSCRIPTIONAL REGULATOR"/>
    <property type="match status" value="1"/>
</dbReference>
<evidence type="ECO:0000256" key="2">
    <source>
        <dbReference type="ARBA" id="ARBA00023125"/>
    </source>
</evidence>
<dbReference type="Proteomes" id="UP000190285">
    <property type="component" value="Unassembled WGS sequence"/>
</dbReference>
<dbReference type="InterPro" id="IPR046348">
    <property type="entry name" value="SIS_dom_sf"/>
</dbReference>
<dbReference type="GO" id="GO:0003677">
    <property type="term" value="F:DNA binding"/>
    <property type="evidence" value="ECO:0007669"/>
    <property type="project" value="UniProtKB-KW"/>
</dbReference>
<evidence type="ECO:0000313" key="6">
    <source>
        <dbReference type="EMBL" id="SKC83651.1"/>
    </source>
</evidence>
<reference evidence="6 7" key="1">
    <citation type="submission" date="2017-02" db="EMBL/GenBank/DDBJ databases">
        <authorList>
            <person name="Peterson S.W."/>
        </authorList>
    </citation>
    <scope>NUCLEOTIDE SEQUENCE [LARGE SCALE GENOMIC DNA]</scope>
    <source>
        <strain evidence="6 7">M1</strain>
    </source>
</reference>
<dbReference type="GO" id="GO:0097367">
    <property type="term" value="F:carbohydrate derivative binding"/>
    <property type="evidence" value="ECO:0007669"/>
    <property type="project" value="InterPro"/>
</dbReference>
<evidence type="ECO:0000256" key="1">
    <source>
        <dbReference type="ARBA" id="ARBA00023015"/>
    </source>
</evidence>
<evidence type="ECO:0000256" key="3">
    <source>
        <dbReference type="ARBA" id="ARBA00023163"/>
    </source>
</evidence>
<dbReference type="InterPro" id="IPR001347">
    <property type="entry name" value="SIS_dom"/>
</dbReference>
<sequence>MGSKSIFSQIDKQYSNLSKTFKLIADFVKDNYSIIPFLSIKELKEKIGVSTASITRFSQHMGFKGYPDLQKEIQGIVEKEIVPMREVKHFIESSDDKNILQETIDSNIKILQATYSDELYENFNKAIEFITKSRKVYILGCRSTYTVAYYLGFMLQGFMENIEFINPGHQDFSNKLAYVRKNDVLIAISFSQYTKFTSDITKFFKDNGNKIIAITDSYSSPIAIKANTTLLAKNATNTFSFVSAMTILNALIVKLGKIDKEKTLEKLKNQEKIAIDSGIYS</sequence>
<dbReference type="InterPro" id="IPR036388">
    <property type="entry name" value="WH-like_DNA-bd_sf"/>
</dbReference>
<dbReference type="InterPro" id="IPR009057">
    <property type="entry name" value="Homeodomain-like_sf"/>
</dbReference>